<evidence type="ECO:0000256" key="5">
    <source>
        <dbReference type="ARBA" id="ARBA00022490"/>
    </source>
</evidence>
<keyword evidence="7" id="KW-0808">Transferase</keyword>
<evidence type="ECO:0000313" key="12">
    <source>
        <dbReference type="EMBL" id="ALG08178.1"/>
    </source>
</evidence>
<dbReference type="EC" id="2.1.1.77" evidence="3"/>
<evidence type="ECO:0000256" key="8">
    <source>
        <dbReference type="ARBA" id="ARBA00022691"/>
    </source>
</evidence>
<evidence type="ECO:0000256" key="6">
    <source>
        <dbReference type="ARBA" id="ARBA00022603"/>
    </source>
</evidence>
<dbReference type="NCBIfam" id="TIGR04364">
    <property type="entry name" value="methyltran_FxLD"/>
    <property type="match status" value="1"/>
</dbReference>
<evidence type="ECO:0000256" key="3">
    <source>
        <dbReference type="ARBA" id="ARBA00011890"/>
    </source>
</evidence>
<evidence type="ECO:0000256" key="9">
    <source>
        <dbReference type="ARBA" id="ARBA00030757"/>
    </source>
</evidence>
<reference evidence="12 13" key="1">
    <citation type="submission" date="2015-07" db="EMBL/GenBank/DDBJ databases">
        <title>Genome sequencing of Kibdelosporangium phytohabitans.</title>
        <authorList>
            <person name="Qin S."/>
            <person name="Xing K."/>
        </authorList>
    </citation>
    <scope>NUCLEOTIDE SEQUENCE [LARGE SCALE GENOMIC DNA]</scope>
    <source>
        <strain evidence="12 13">KLBMP1111</strain>
    </source>
</reference>
<dbReference type="Gene3D" id="3.40.50.150">
    <property type="entry name" value="Vaccinia Virus protein VP39"/>
    <property type="match status" value="1"/>
</dbReference>
<comment type="similarity">
    <text evidence="2">Belongs to the methyltransferase superfamily. L-isoaspartyl/D-aspartyl protein methyltransferase family.</text>
</comment>
<proteinExistence type="inferred from homology"/>
<dbReference type="AlphaFoldDB" id="A0A0N9HXH0"/>
<dbReference type="GO" id="GO:0005737">
    <property type="term" value="C:cytoplasm"/>
    <property type="evidence" value="ECO:0007669"/>
    <property type="project" value="UniProtKB-SubCell"/>
</dbReference>
<keyword evidence="8" id="KW-0949">S-adenosyl-L-methionine</keyword>
<dbReference type="OrthoDB" id="4035289at2"/>
<dbReference type="RefSeq" id="WP_054290085.1">
    <property type="nucleotide sequence ID" value="NZ_CP012752.1"/>
</dbReference>
<evidence type="ECO:0000256" key="7">
    <source>
        <dbReference type="ARBA" id="ARBA00022679"/>
    </source>
</evidence>
<dbReference type="PANTHER" id="PTHR11579">
    <property type="entry name" value="PROTEIN-L-ISOASPARTATE O-METHYLTRANSFERASE"/>
    <property type="match status" value="1"/>
</dbReference>
<keyword evidence="6" id="KW-0489">Methyltransferase</keyword>
<dbReference type="GO" id="GO:0032259">
    <property type="term" value="P:methylation"/>
    <property type="evidence" value="ECO:0007669"/>
    <property type="project" value="UniProtKB-KW"/>
</dbReference>
<dbReference type="GO" id="GO:0004719">
    <property type="term" value="F:protein-L-isoaspartate (D-aspartate) O-methyltransferase activity"/>
    <property type="evidence" value="ECO:0007669"/>
    <property type="project" value="UniProtKB-EC"/>
</dbReference>
<dbReference type="Proteomes" id="UP000063699">
    <property type="component" value="Chromosome"/>
</dbReference>
<dbReference type="InterPro" id="IPR027573">
    <property type="entry name" value="Methyltran_FxLD"/>
</dbReference>
<accession>A0A0N9HXH0</accession>
<evidence type="ECO:0000256" key="10">
    <source>
        <dbReference type="ARBA" id="ARBA00031323"/>
    </source>
</evidence>
<gene>
    <name evidence="12" type="ORF">AOZ06_15800</name>
</gene>
<evidence type="ECO:0000256" key="2">
    <source>
        <dbReference type="ARBA" id="ARBA00005369"/>
    </source>
</evidence>
<dbReference type="STRING" id="860235.AOZ06_15800"/>
<organism evidence="12 13">
    <name type="scientific">Kibdelosporangium phytohabitans</name>
    <dbReference type="NCBI Taxonomy" id="860235"/>
    <lineage>
        <taxon>Bacteria</taxon>
        <taxon>Bacillati</taxon>
        <taxon>Actinomycetota</taxon>
        <taxon>Actinomycetes</taxon>
        <taxon>Pseudonocardiales</taxon>
        <taxon>Pseudonocardiaceae</taxon>
        <taxon>Kibdelosporangium</taxon>
    </lineage>
</organism>
<protein>
    <recommendedName>
        <fullName evidence="4">Protein-L-isoaspartate O-methyltransferase</fullName>
        <ecNumber evidence="3">2.1.1.77</ecNumber>
    </recommendedName>
    <alternativeName>
        <fullName evidence="11">L-isoaspartyl protein carboxyl methyltransferase</fullName>
    </alternativeName>
    <alternativeName>
        <fullName evidence="9">Protein L-isoaspartyl methyltransferase</fullName>
    </alternativeName>
    <alternativeName>
        <fullName evidence="10">Protein-beta-aspartate methyltransferase</fullName>
    </alternativeName>
</protein>
<sequence length="403" mass="43209">MNATTDTTPEALRAAMVDRIKKAGHARTPAVEQVLRTIPRHLFVPEATTEDAYANVAVITKRDDDGAPLSCASVPTVVAMQLDQLDVQPGHNVLEIGAGTGYNAALLAEQAGPTGHVTTVDIDPEVTAQARRALDDNGFPHVEVITRDGSLGAPETGPYDRIIVTVGAFDIPNAWRDQLKPGGRLIVPLRWRGQTRSVAFVRDGEVLRSDSARLCGFVPMIGQDNEVSGNIDAAGHVTLYWDSDQDIILTDLYGVLSQPKTPVWSGVTVGGEEPFDGIWLLLTGTEPGTCRIAASATAVTDELCNPAIRDRSPAVVEGSSLAYLTYRRVDRSSELGAIGHGPAGQQLAERLCDQIRAWAEARTAEPIITAYPAKTPREHLKAERVITKRWATLSVSSASNVDG</sequence>
<dbReference type="EMBL" id="CP012752">
    <property type="protein sequence ID" value="ALG08178.1"/>
    <property type="molecule type" value="Genomic_DNA"/>
</dbReference>
<keyword evidence="13" id="KW-1185">Reference proteome</keyword>
<evidence type="ECO:0000256" key="1">
    <source>
        <dbReference type="ARBA" id="ARBA00004496"/>
    </source>
</evidence>
<evidence type="ECO:0000256" key="4">
    <source>
        <dbReference type="ARBA" id="ARBA00013346"/>
    </source>
</evidence>
<dbReference type="InterPro" id="IPR029063">
    <property type="entry name" value="SAM-dependent_MTases_sf"/>
</dbReference>
<name>A0A0N9HXH0_9PSEU</name>
<dbReference type="InterPro" id="IPR000682">
    <property type="entry name" value="PCMT"/>
</dbReference>
<comment type="subcellular location">
    <subcellularLocation>
        <location evidence="1">Cytoplasm</location>
    </subcellularLocation>
</comment>
<dbReference type="KEGG" id="kphy:AOZ06_15800"/>
<dbReference type="SUPFAM" id="SSF53335">
    <property type="entry name" value="S-adenosyl-L-methionine-dependent methyltransferases"/>
    <property type="match status" value="1"/>
</dbReference>
<dbReference type="PANTHER" id="PTHR11579:SF0">
    <property type="entry name" value="PROTEIN-L-ISOASPARTATE(D-ASPARTATE) O-METHYLTRANSFERASE"/>
    <property type="match status" value="1"/>
</dbReference>
<evidence type="ECO:0000313" key="13">
    <source>
        <dbReference type="Proteomes" id="UP000063699"/>
    </source>
</evidence>
<keyword evidence="5" id="KW-0963">Cytoplasm</keyword>
<dbReference type="Pfam" id="PF01135">
    <property type="entry name" value="PCMT"/>
    <property type="match status" value="1"/>
</dbReference>
<dbReference type="CDD" id="cd02440">
    <property type="entry name" value="AdoMet_MTases"/>
    <property type="match status" value="1"/>
</dbReference>
<evidence type="ECO:0000256" key="11">
    <source>
        <dbReference type="ARBA" id="ARBA00031350"/>
    </source>
</evidence>